<reference evidence="1 2" key="1">
    <citation type="submission" date="2024-01" db="EMBL/GenBank/DDBJ databases">
        <title>Genome assemblies of Stephania.</title>
        <authorList>
            <person name="Yang L."/>
        </authorList>
    </citation>
    <scope>NUCLEOTIDE SEQUENCE [LARGE SCALE GENOMIC DNA]</scope>
    <source>
        <strain evidence="1">JXDWG</strain>
        <tissue evidence="1">Leaf</tissue>
    </source>
</reference>
<proteinExistence type="predicted"/>
<name>A0AAP0ENT3_9MAGN</name>
<gene>
    <name evidence="1" type="ORF">Scep_027009</name>
</gene>
<organism evidence="1 2">
    <name type="scientific">Stephania cephalantha</name>
    <dbReference type="NCBI Taxonomy" id="152367"/>
    <lineage>
        <taxon>Eukaryota</taxon>
        <taxon>Viridiplantae</taxon>
        <taxon>Streptophyta</taxon>
        <taxon>Embryophyta</taxon>
        <taxon>Tracheophyta</taxon>
        <taxon>Spermatophyta</taxon>
        <taxon>Magnoliopsida</taxon>
        <taxon>Ranunculales</taxon>
        <taxon>Menispermaceae</taxon>
        <taxon>Menispermoideae</taxon>
        <taxon>Cissampelideae</taxon>
        <taxon>Stephania</taxon>
    </lineage>
</organism>
<dbReference type="AlphaFoldDB" id="A0AAP0ENT3"/>
<keyword evidence="2" id="KW-1185">Reference proteome</keyword>
<accession>A0AAP0ENT3</accession>
<evidence type="ECO:0000313" key="2">
    <source>
        <dbReference type="Proteomes" id="UP001419268"/>
    </source>
</evidence>
<dbReference type="EMBL" id="JBBNAG010000011">
    <property type="protein sequence ID" value="KAK9095540.1"/>
    <property type="molecule type" value="Genomic_DNA"/>
</dbReference>
<sequence>MKCTWNSEWLCHGYEIICSEKEHAYILQSINGVHIISNQGGGCLNKNQDRFTKKFMTRS</sequence>
<protein>
    <submittedName>
        <fullName evidence="1">Uncharacterized protein</fullName>
    </submittedName>
</protein>
<evidence type="ECO:0000313" key="1">
    <source>
        <dbReference type="EMBL" id="KAK9095540.1"/>
    </source>
</evidence>
<dbReference type="Proteomes" id="UP001419268">
    <property type="component" value="Unassembled WGS sequence"/>
</dbReference>
<comment type="caution">
    <text evidence="1">The sequence shown here is derived from an EMBL/GenBank/DDBJ whole genome shotgun (WGS) entry which is preliminary data.</text>
</comment>